<organism evidence="2 3">
    <name type="scientific">Macrolepiota fuliginosa MF-IS2</name>
    <dbReference type="NCBI Taxonomy" id="1400762"/>
    <lineage>
        <taxon>Eukaryota</taxon>
        <taxon>Fungi</taxon>
        <taxon>Dikarya</taxon>
        <taxon>Basidiomycota</taxon>
        <taxon>Agaricomycotina</taxon>
        <taxon>Agaricomycetes</taxon>
        <taxon>Agaricomycetidae</taxon>
        <taxon>Agaricales</taxon>
        <taxon>Agaricineae</taxon>
        <taxon>Agaricaceae</taxon>
        <taxon>Macrolepiota</taxon>
    </lineage>
</organism>
<feature type="region of interest" description="Disordered" evidence="1">
    <location>
        <begin position="1"/>
        <end position="62"/>
    </location>
</feature>
<protein>
    <submittedName>
        <fullName evidence="2">Uncharacterized protein</fullName>
    </submittedName>
</protein>
<evidence type="ECO:0000313" key="3">
    <source>
        <dbReference type="Proteomes" id="UP000807342"/>
    </source>
</evidence>
<evidence type="ECO:0000313" key="2">
    <source>
        <dbReference type="EMBL" id="KAF9446047.1"/>
    </source>
</evidence>
<name>A0A9P6C006_9AGAR</name>
<feature type="region of interest" description="Disordered" evidence="1">
    <location>
        <begin position="74"/>
        <end position="96"/>
    </location>
</feature>
<accession>A0A9P6C006</accession>
<proteinExistence type="predicted"/>
<keyword evidence="3" id="KW-1185">Reference proteome</keyword>
<dbReference type="Proteomes" id="UP000807342">
    <property type="component" value="Unassembled WGS sequence"/>
</dbReference>
<dbReference type="EMBL" id="MU151266">
    <property type="protein sequence ID" value="KAF9446047.1"/>
    <property type="molecule type" value="Genomic_DNA"/>
</dbReference>
<evidence type="ECO:0000256" key="1">
    <source>
        <dbReference type="SAM" id="MobiDB-lite"/>
    </source>
</evidence>
<gene>
    <name evidence="2" type="ORF">P691DRAFT_784418</name>
</gene>
<dbReference type="AlphaFoldDB" id="A0A9P6C006"/>
<reference evidence="2" key="1">
    <citation type="submission" date="2020-11" db="EMBL/GenBank/DDBJ databases">
        <authorList>
            <consortium name="DOE Joint Genome Institute"/>
            <person name="Ahrendt S."/>
            <person name="Riley R."/>
            <person name="Andreopoulos W."/>
            <person name="Labutti K."/>
            <person name="Pangilinan J."/>
            <person name="Ruiz-Duenas F.J."/>
            <person name="Barrasa J.M."/>
            <person name="Sanchez-Garcia M."/>
            <person name="Camarero S."/>
            <person name="Miyauchi S."/>
            <person name="Serrano A."/>
            <person name="Linde D."/>
            <person name="Babiker R."/>
            <person name="Drula E."/>
            <person name="Ayuso-Fernandez I."/>
            <person name="Pacheco R."/>
            <person name="Padilla G."/>
            <person name="Ferreira P."/>
            <person name="Barriuso J."/>
            <person name="Kellner H."/>
            <person name="Castanera R."/>
            <person name="Alfaro M."/>
            <person name="Ramirez L."/>
            <person name="Pisabarro A.G."/>
            <person name="Kuo A."/>
            <person name="Tritt A."/>
            <person name="Lipzen A."/>
            <person name="He G."/>
            <person name="Yan M."/>
            <person name="Ng V."/>
            <person name="Cullen D."/>
            <person name="Martin F."/>
            <person name="Rosso M.-N."/>
            <person name="Henrissat B."/>
            <person name="Hibbett D."/>
            <person name="Martinez A.T."/>
            <person name="Grigoriev I.V."/>
        </authorList>
    </citation>
    <scope>NUCLEOTIDE SEQUENCE</scope>
    <source>
        <strain evidence="2">MF-IS2</strain>
    </source>
</reference>
<comment type="caution">
    <text evidence="2">The sequence shown here is derived from an EMBL/GenBank/DDBJ whole genome shotgun (WGS) entry which is preliminary data.</text>
</comment>
<sequence length="175" mass="19161">MPSFLEPVKSFVHRLSRSSSPNRQPHPGPDGRDKVAYKDISPTPDNNARGSGLAAPLQARGLDVTDNRTSVIDNTTPSEIETPNHANRTVADHSTATDARAQLTSNPKQLLPDHDEAVDDSSVQGPMTGFHLHDLGINNASMYDLQGSKNNIRINMPGAPETGMWYYTRHEHWSG</sequence>